<evidence type="ECO:0000313" key="2">
    <source>
        <dbReference type="Proteomes" id="UP000249497"/>
    </source>
</evidence>
<dbReference type="Proteomes" id="UP000249497">
    <property type="component" value="Unassembled WGS sequence"/>
</dbReference>
<proteinExistence type="predicted"/>
<sequence length="223" mass="23349">MDFIVSDRIPPISGGQTTHLRVVLDSLHRLLLGLAGTGAELSIQALLLLLLDLPGVGAVVVLRSFRADIQSLVVLLHGNQSLRLAHVRPNELGIPLGSFVTVLHRLGESHQLDESRSAVGEPAGVLGGALGHLGEGVHGSRPVTLLELGLAELAGLLGFSRVDVGLLFSFGLGLLGVAQLRENIGSTVLSQRLVVELDGLAELAKLLVCGTDTCKGPTYNHGR</sequence>
<accession>A0A8T8WPW6</accession>
<name>A0A8T8WPW6_ASPJA</name>
<dbReference type="EMBL" id="KZ824838">
    <property type="protein sequence ID" value="RAH77680.1"/>
    <property type="molecule type" value="Genomic_DNA"/>
</dbReference>
<dbReference type="GeneID" id="37170478"/>
<dbReference type="AlphaFoldDB" id="A0A8T8WPW6"/>
<evidence type="ECO:0000313" key="1">
    <source>
        <dbReference type="EMBL" id="RAH77680.1"/>
    </source>
</evidence>
<dbReference type="OrthoDB" id="10673598at2759"/>
<gene>
    <name evidence="1" type="ORF">BO86DRAFT_206239</name>
</gene>
<dbReference type="RefSeq" id="XP_025523574.1">
    <property type="nucleotide sequence ID" value="XM_025666786.1"/>
</dbReference>
<protein>
    <submittedName>
        <fullName evidence="1">Uncharacterized protein</fullName>
    </submittedName>
</protein>
<organism evidence="1 2">
    <name type="scientific">Aspergillus japonicus CBS 114.51</name>
    <dbReference type="NCBI Taxonomy" id="1448312"/>
    <lineage>
        <taxon>Eukaryota</taxon>
        <taxon>Fungi</taxon>
        <taxon>Dikarya</taxon>
        <taxon>Ascomycota</taxon>
        <taxon>Pezizomycotina</taxon>
        <taxon>Eurotiomycetes</taxon>
        <taxon>Eurotiomycetidae</taxon>
        <taxon>Eurotiales</taxon>
        <taxon>Aspergillaceae</taxon>
        <taxon>Aspergillus</taxon>
        <taxon>Aspergillus subgen. Circumdati</taxon>
    </lineage>
</organism>
<keyword evidence="2" id="KW-1185">Reference proteome</keyword>
<reference evidence="1 2" key="1">
    <citation type="submission" date="2018-02" db="EMBL/GenBank/DDBJ databases">
        <title>The genomes of Aspergillus section Nigri reveals drivers in fungal speciation.</title>
        <authorList>
            <consortium name="DOE Joint Genome Institute"/>
            <person name="Vesth T.C."/>
            <person name="Nybo J."/>
            <person name="Theobald S."/>
            <person name="Brandl J."/>
            <person name="Frisvad J.C."/>
            <person name="Nielsen K.F."/>
            <person name="Lyhne E.K."/>
            <person name="Kogle M.E."/>
            <person name="Kuo A."/>
            <person name="Riley R."/>
            <person name="Clum A."/>
            <person name="Nolan M."/>
            <person name="Lipzen A."/>
            <person name="Salamov A."/>
            <person name="Henrissat B."/>
            <person name="Wiebenga A."/>
            <person name="De vries R.P."/>
            <person name="Grigoriev I.V."/>
            <person name="Mortensen U.H."/>
            <person name="Andersen M.R."/>
            <person name="Baker S.E."/>
        </authorList>
    </citation>
    <scope>NUCLEOTIDE SEQUENCE [LARGE SCALE GENOMIC DNA]</scope>
    <source>
        <strain evidence="1 2">CBS 114.51</strain>
    </source>
</reference>